<dbReference type="RefSeq" id="XP_046018344.1">
    <property type="nucleotide sequence ID" value="XM_046152245.1"/>
</dbReference>
<evidence type="ECO:0000313" key="1">
    <source>
        <dbReference type="EMBL" id="KAH7040289.1"/>
    </source>
</evidence>
<comment type="caution">
    <text evidence="1">The sequence shown here is derived from an EMBL/GenBank/DDBJ whole genome shotgun (WGS) entry which is preliminary data.</text>
</comment>
<reference evidence="1" key="1">
    <citation type="journal article" date="2021" name="Nat. Commun.">
        <title>Genetic determinants of endophytism in the Arabidopsis root mycobiome.</title>
        <authorList>
            <person name="Mesny F."/>
            <person name="Miyauchi S."/>
            <person name="Thiergart T."/>
            <person name="Pickel B."/>
            <person name="Atanasova L."/>
            <person name="Karlsson M."/>
            <person name="Huettel B."/>
            <person name="Barry K.W."/>
            <person name="Haridas S."/>
            <person name="Chen C."/>
            <person name="Bauer D."/>
            <person name="Andreopoulos W."/>
            <person name="Pangilinan J."/>
            <person name="LaButti K."/>
            <person name="Riley R."/>
            <person name="Lipzen A."/>
            <person name="Clum A."/>
            <person name="Drula E."/>
            <person name="Henrissat B."/>
            <person name="Kohler A."/>
            <person name="Grigoriev I.V."/>
            <person name="Martin F.M."/>
            <person name="Hacquard S."/>
        </authorList>
    </citation>
    <scope>NUCLEOTIDE SEQUENCE</scope>
    <source>
        <strain evidence="1">MPI-CAGE-CH-0230</strain>
    </source>
</reference>
<dbReference type="AlphaFoldDB" id="A0A9P9BZN1"/>
<dbReference type="EMBL" id="JAGTJQ010000001">
    <property type="protein sequence ID" value="KAH7040289.1"/>
    <property type="molecule type" value="Genomic_DNA"/>
</dbReference>
<sequence>MPHWSLRPDWTLYLTFVPHVSLFAEGGSWLDRLLFLRPPYIASTNGQPRTSRLDERGMVRSSALVARKP</sequence>
<gene>
    <name evidence="1" type="ORF">B0I36DRAFT_310395</name>
</gene>
<keyword evidence="2" id="KW-1185">Reference proteome</keyword>
<dbReference type="Proteomes" id="UP000756346">
    <property type="component" value="Unassembled WGS sequence"/>
</dbReference>
<proteinExistence type="predicted"/>
<evidence type="ECO:0000313" key="2">
    <source>
        <dbReference type="Proteomes" id="UP000756346"/>
    </source>
</evidence>
<accession>A0A9P9BZN1</accession>
<name>A0A9P9BZN1_9PEZI</name>
<protein>
    <submittedName>
        <fullName evidence="1">Uncharacterized protein</fullName>
    </submittedName>
</protein>
<organism evidence="1 2">
    <name type="scientific">Microdochium trichocladiopsis</name>
    <dbReference type="NCBI Taxonomy" id="1682393"/>
    <lineage>
        <taxon>Eukaryota</taxon>
        <taxon>Fungi</taxon>
        <taxon>Dikarya</taxon>
        <taxon>Ascomycota</taxon>
        <taxon>Pezizomycotina</taxon>
        <taxon>Sordariomycetes</taxon>
        <taxon>Xylariomycetidae</taxon>
        <taxon>Xylariales</taxon>
        <taxon>Microdochiaceae</taxon>
        <taxon>Microdochium</taxon>
    </lineage>
</organism>
<dbReference type="GeneID" id="70181791"/>